<proteinExistence type="predicted"/>
<keyword evidence="1" id="KW-1133">Transmembrane helix</keyword>
<comment type="caution">
    <text evidence="3">The sequence shown here is derived from an EMBL/GenBank/DDBJ whole genome shotgun (WGS) entry which is preliminary data.</text>
</comment>
<feature type="domain" description="DUF155" evidence="2">
    <location>
        <begin position="50"/>
        <end position="217"/>
    </location>
</feature>
<dbReference type="InterPro" id="IPR003734">
    <property type="entry name" value="DUF155"/>
</dbReference>
<accession>A0A1U7HR43</accession>
<dbReference type="Pfam" id="PF02582">
    <property type="entry name" value="DUF155"/>
    <property type="match status" value="1"/>
</dbReference>
<dbReference type="Proteomes" id="UP000186868">
    <property type="component" value="Unassembled WGS sequence"/>
</dbReference>
<organism evidence="3 4">
    <name type="scientific">Hydrococcus rivularis NIES-593</name>
    <dbReference type="NCBI Taxonomy" id="1921803"/>
    <lineage>
        <taxon>Bacteria</taxon>
        <taxon>Bacillati</taxon>
        <taxon>Cyanobacteriota</taxon>
        <taxon>Cyanophyceae</taxon>
        <taxon>Pleurocapsales</taxon>
        <taxon>Hydrococcaceae</taxon>
        <taxon>Hydrococcus</taxon>
    </lineage>
</organism>
<evidence type="ECO:0000313" key="3">
    <source>
        <dbReference type="EMBL" id="OKH26070.1"/>
    </source>
</evidence>
<reference evidence="3 4" key="1">
    <citation type="submission" date="2016-11" db="EMBL/GenBank/DDBJ databases">
        <title>Draft Genome Sequences of Nine Cyanobacterial Strains from Diverse Habitats.</title>
        <authorList>
            <person name="Zhu T."/>
            <person name="Hou S."/>
            <person name="Lu X."/>
            <person name="Hess W.R."/>
        </authorList>
    </citation>
    <scope>NUCLEOTIDE SEQUENCE [LARGE SCALE GENOMIC DNA]</scope>
    <source>
        <strain evidence="3 4">NIES-593</strain>
    </source>
</reference>
<dbReference type="PANTHER" id="PTHR16255:SF1">
    <property type="entry name" value="REQUIRED FOR MEIOTIC NUCLEAR DIVISION PROTEIN 1 HOMOLOG"/>
    <property type="match status" value="1"/>
</dbReference>
<sequence>MHKALFVDKSTVKVRALLIGQSINIKALEKTDYLALNPLVVAAGKQGCAILFRYGAIALFNLTPAEEKEFLANLNPLITSPVDSPEVEEVEIHQDATNPGRVEGDIIFLPQFNLESLQIVADILAKSVILAYYEARTASAFDRIEPFAVRLQHARWSRHQVRELLQQLGNTLSIDHKMVGRVEIIDKPELLWEYPELEPLYRRLALEYEVRERHLVLERKLELVFRTAETALGLLQHNTNLRVEWYIVILIVVEIILSLYDLVFRG</sequence>
<feature type="transmembrane region" description="Helical" evidence="1">
    <location>
        <begin position="245"/>
        <end position="264"/>
    </location>
</feature>
<evidence type="ECO:0000256" key="1">
    <source>
        <dbReference type="SAM" id="Phobius"/>
    </source>
</evidence>
<keyword evidence="4" id="KW-1185">Reference proteome</keyword>
<protein>
    <recommendedName>
        <fullName evidence="2">DUF155 domain-containing protein</fullName>
    </recommendedName>
</protein>
<dbReference type="PANTHER" id="PTHR16255">
    <property type="entry name" value="REQUIRED FOR MEIOTIC NUCLEAR DIVISION PROTEIN 1 HOMOLOG"/>
    <property type="match status" value="1"/>
</dbReference>
<evidence type="ECO:0000313" key="4">
    <source>
        <dbReference type="Proteomes" id="UP000186868"/>
    </source>
</evidence>
<keyword evidence="1" id="KW-0472">Membrane</keyword>
<dbReference type="AlphaFoldDB" id="A0A1U7HR43"/>
<dbReference type="EMBL" id="MRCB01000002">
    <property type="protein sequence ID" value="OKH26070.1"/>
    <property type="molecule type" value="Genomic_DNA"/>
</dbReference>
<dbReference type="STRING" id="1921803.NIES593_03050"/>
<keyword evidence="1" id="KW-0812">Transmembrane</keyword>
<gene>
    <name evidence="3" type="ORF">NIES593_03050</name>
</gene>
<name>A0A1U7HR43_9CYAN</name>
<evidence type="ECO:0000259" key="2">
    <source>
        <dbReference type="Pfam" id="PF02582"/>
    </source>
</evidence>
<dbReference type="OrthoDB" id="529323at2"/>
<dbReference type="InterPro" id="IPR051624">
    <property type="entry name" value="RMD1/Sad1-interacting"/>
</dbReference>